<keyword evidence="7" id="KW-1185">Reference proteome</keyword>
<evidence type="ECO:0000256" key="2">
    <source>
        <dbReference type="ARBA" id="ARBA00023015"/>
    </source>
</evidence>
<dbReference type="PANTHER" id="PTHR31845">
    <property type="entry name" value="FINGER DOMAIN PROTEIN, PUTATIVE-RELATED"/>
    <property type="match status" value="1"/>
</dbReference>
<gene>
    <name evidence="6" type="ORF">BP5796_09874</name>
</gene>
<dbReference type="OrthoDB" id="5226580at2759"/>
<evidence type="ECO:0000256" key="3">
    <source>
        <dbReference type="ARBA" id="ARBA00023125"/>
    </source>
</evidence>
<dbReference type="InterPro" id="IPR051089">
    <property type="entry name" value="prtT"/>
</dbReference>
<evidence type="ECO:0000313" key="7">
    <source>
        <dbReference type="Proteomes" id="UP000256328"/>
    </source>
</evidence>
<name>A0A3D8QTU0_9HELO</name>
<proteinExistence type="predicted"/>
<dbReference type="Proteomes" id="UP000256328">
    <property type="component" value="Unassembled WGS sequence"/>
</dbReference>
<comment type="caution">
    <text evidence="6">The sequence shown here is derived from an EMBL/GenBank/DDBJ whole genome shotgun (WGS) entry which is preliminary data.</text>
</comment>
<protein>
    <recommendedName>
        <fullName evidence="8">Transcription factor domain-containing protein</fullName>
    </recommendedName>
</protein>
<dbReference type="GO" id="GO:0000981">
    <property type="term" value="F:DNA-binding transcription factor activity, RNA polymerase II-specific"/>
    <property type="evidence" value="ECO:0007669"/>
    <property type="project" value="TreeGrafter"/>
</dbReference>
<evidence type="ECO:0000256" key="5">
    <source>
        <dbReference type="ARBA" id="ARBA00023242"/>
    </source>
</evidence>
<dbReference type="PANTHER" id="PTHR31845:SF10">
    <property type="entry name" value="ZN(II)2CYS6 TRANSCRIPTION FACTOR (EUROFUNG)"/>
    <property type="match status" value="1"/>
</dbReference>
<evidence type="ECO:0008006" key="8">
    <source>
        <dbReference type="Google" id="ProtNLM"/>
    </source>
</evidence>
<keyword evidence="5" id="KW-0539">Nucleus</keyword>
<keyword evidence="4" id="KW-0804">Transcription</keyword>
<sequence length="384" mass="43416">MGGEKNLDVLQGLLVYILWSNGLAFERPQLNILLGLALALAIELSLFTAPCSFESHEQFLPEMKCIIDCNRSWVRWTETSKEEKRAVLGCLYLFSFASVKFSCWNPLQWTPYIQQCHKDILEDPDSDADIYLAHLLGLQRIADTIKNVSMQSLALDPSSRRTSVAIHVKLLTSELQKFMAALPDKLKQDSLMLVHYHVVETRLFDLGFLMPPTNLVHGPTPQRADLLLLCLSACQKLIKSLLRLDCETIAHFSTSNAANISVAMSILSKLMLFHAEDWDISNVPLEMDLPTFISWAVALLEDGSSRYDRVGSSKQPWLQLSRKIKLVGVRFDGLMTIENNRLFSQTVDQTRDESMATPLDLNTFDLFDDAFWQLLPVGPPLQSK</sequence>
<dbReference type="AlphaFoldDB" id="A0A3D8QTU0"/>
<organism evidence="6 7">
    <name type="scientific">Coleophoma crateriformis</name>
    <dbReference type="NCBI Taxonomy" id="565419"/>
    <lineage>
        <taxon>Eukaryota</taxon>
        <taxon>Fungi</taxon>
        <taxon>Dikarya</taxon>
        <taxon>Ascomycota</taxon>
        <taxon>Pezizomycotina</taxon>
        <taxon>Leotiomycetes</taxon>
        <taxon>Helotiales</taxon>
        <taxon>Dermateaceae</taxon>
        <taxon>Coleophoma</taxon>
    </lineage>
</organism>
<dbReference type="GO" id="GO:0000976">
    <property type="term" value="F:transcription cis-regulatory region binding"/>
    <property type="evidence" value="ECO:0007669"/>
    <property type="project" value="TreeGrafter"/>
</dbReference>
<keyword evidence="2" id="KW-0805">Transcription regulation</keyword>
<dbReference type="GO" id="GO:0005634">
    <property type="term" value="C:nucleus"/>
    <property type="evidence" value="ECO:0007669"/>
    <property type="project" value="UniProtKB-SubCell"/>
</dbReference>
<accession>A0A3D8QTU0</accession>
<evidence type="ECO:0000256" key="1">
    <source>
        <dbReference type="ARBA" id="ARBA00004123"/>
    </source>
</evidence>
<comment type="subcellular location">
    <subcellularLocation>
        <location evidence="1">Nucleus</location>
    </subcellularLocation>
</comment>
<evidence type="ECO:0000313" key="6">
    <source>
        <dbReference type="EMBL" id="RDW65182.1"/>
    </source>
</evidence>
<reference evidence="6 7" key="1">
    <citation type="journal article" date="2018" name="IMA Fungus">
        <title>IMA Genome-F 9: Draft genome sequence of Annulohypoxylon stygium, Aspergillus mulundensis, Berkeleyomyces basicola (syn. Thielaviopsis basicola), Ceratocystis smalleyi, two Cercospora beticola strains, Coleophoma cylindrospora, Fusarium fracticaudum, Phialophora cf. hyalina, and Morchella septimelata.</title>
        <authorList>
            <person name="Wingfield B.D."/>
            <person name="Bills G.F."/>
            <person name="Dong Y."/>
            <person name="Huang W."/>
            <person name="Nel W.J."/>
            <person name="Swalarsk-Parry B.S."/>
            <person name="Vaghefi N."/>
            <person name="Wilken P.M."/>
            <person name="An Z."/>
            <person name="de Beer Z.W."/>
            <person name="De Vos L."/>
            <person name="Chen L."/>
            <person name="Duong T.A."/>
            <person name="Gao Y."/>
            <person name="Hammerbacher A."/>
            <person name="Kikkert J.R."/>
            <person name="Li Y."/>
            <person name="Li H."/>
            <person name="Li K."/>
            <person name="Li Q."/>
            <person name="Liu X."/>
            <person name="Ma X."/>
            <person name="Naidoo K."/>
            <person name="Pethybridge S.J."/>
            <person name="Sun J."/>
            <person name="Steenkamp E.T."/>
            <person name="van der Nest M.A."/>
            <person name="van Wyk S."/>
            <person name="Wingfield M.J."/>
            <person name="Xiong C."/>
            <person name="Yue Q."/>
            <person name="Zhang X."/>
        </authorList>
    </citation>
    <scope>NUCLEOTIDE SEQUENCE [LARGE SCALE GENOMIC DNA]</scope>
    <source>
        <strain evidence="6 7">BP5796</strain>
    </source>
</reference>
<evidence type="ECO:0000256" key="4">
    <source>
        <dbReference type="ARBA" id="ARBA00023163"/>
    </source>
</evidence>
<dbReference type="EMBL" id="PDLN01000015">
    <property type="protein sequence ID" value="RDW65182.1"/>
    <property type="molecule type" value="Genomic_DNA"/>
</dbReference>
<keyword evidence="3" id="KW-0238">DNA-binding</keyword>